<evidence type="ECO:0000313" key="2">
    <source>
        <dbReference type="EMBL" id="AIU93874.1"/>
    </source>
</evidence>
<proteinExistence type="predicted"/>
<geneLocation type="plasmid" evidence="2">
    <name>pNSL1</name>
</geneLocation>
<organism evidence="2">
    <name type="scientific">Rhodococcus sp. NS1</name>
    <dbReference type="NCBI Taxonomy" id="402236"/>
    <lineage>
        <taxon>Bacteria</taxon>
        <taxon>Bacillati</taxon>
        <taxon>Actinomycetota</taxon>
        <taxon>Actinomycetes</taxon>
        <taxon>Mycobacteriales</taxon>
        <taxon>Nocardiaceae</taxon>
        <taxon>Rhodococcus</taxon>
    </lineage>
</organism>
<dbReference type="PANTHER" id="PTHR33055:SF16">
    <property type="entry name" value="TRANSPOSASE FOR INSERTION SEQUENCE ELEMENT IS1547"/>
    <property type="match status" value="1"/>
</dbReference>
<gene>
    <name evidence="2" type="ORF">LRS1606.440</name>
</gene>
<keyword evidence="2" id="KW-0614">Plasmid</keyword>
<protein>
    <recommendedName>
        <fullName evidence="1">Transposase IS110-like N-terminal domain-containing protein</fullName>
    </recommendedName>
</protein>
<dbReference type="GO" id="GO:0006313">
    <property type="term" value="P:DNA transposition"/>
    <property type="evidence" value="ECO:0007669"/>
    <property type="project" value="InterPro"/>
</dbReference>
<dbReference type="InterPro" id="IPR047650">
    <property type="entry name" value="Transpos_IS110"/>
</dbReference>
<dbReference type="GO" id="GO:0003677">
    <property type="term" value="F:DNA binding"/>
    <property type="evidence" value="ECO:0007669"/>
    <property type="project" value="InterPro"/>
</dbReference>
<dbReference type="Pfam" id="PF01548">
    <property type="entry name" value="DEDD_Tnp_IS110"/>
    <property type="match status" value="1"/>
</dbReference>
<name>A0A097SQS6_9NOCA</name>
<dbReference type="PANTHER" id="PTHR33055">
    <property type="entry name" value="TRANSPOSASE FOR INSERTION SEQUENCE ELEMENT IS1111A"/>
    <property type="match status" value="1"/>
</dbReference>
<accession>A0A097SQS6</accession>
<dbReference type="InterPro" id="IPR002525">
    <property type="entry name" value="Transp_IS110-like_N"/>
</dbReference>
<evidence type="ECO:0000259" key="1">
    <source>
        <dbReference type="Pfam" id="PF01548"/>
    </source>
</evidence>
<reference evidence="2" key="1">
    <citation type="submission" date="2014-03" db="EMBL/GenBank/DDBJ databases">
        <authorList>
            <person name="Zhang G."/>
            <person name="Zhu L."/>
            <person name="Fang P."/>
        </authorList>
    </citation>
    <scope>NUCLEOTIDE SEQUENCE</scope>
    <source>
        <strain evidence="2">NS1</strain>
        <plasmid evidence="2">pNSL1</plasmid>
    </source>
</reference>
<dbReference type="GO" id="GO:0004803">
    <property type="term" value="F:transposase activity"/>
    <property type="evidence" value="ECO:0007669"/>
    <property type="project" value="InterPro"/>
</dbReference>
<dbReference type="AlphaFoldDB" id="A0A097SQS6"/>
<sequence length="230" mass="24558">MSSMQLRRDDVIVGVDTHKNTHVAVALDGFGGRLAELTVSATATGFEQMLEFCLTLVGPTGQLIGFGIEGTGSYGVGLTRFLPRRGHQVHEIARPPRAAQRRLAGKNDTIDAEHAARQLLAGHGLATPKTADGTVEMIRLIKIAYVGESTRSPNQSSKDSRGSGCTAAVGPRRAMFGRSCSSDLRTTTGVVAIPPWDISHRWVRATASRTVYAVTRCMKSGIQLQGATSE</sequence>
<feature type="domain" description="Transposase IS110-like N-terminal" evidence="1">
    <location>
        <begin position="13"/>
        <end position="140"/>
    </location>
</feature>
<dbReference type="EMBL" id="KJ605395">
    <property type="protein sequence ID" value="AIU93874.1"/>
    <property type="molecule type" value="Genomic_DNA"/>
</dbReference>